<keyword evidence="3" id="KW-1185">Reference proteome</keyword>
<evidence type="ECO:0000256" key="1">
    <source>
        <dbReference type="SAM" id="MobiDB-lite"/>
    </source>
</evidence>
<evidence type="ECO:0000313" key="3">
    <source>
        <dbReference type="Proteomes" id="UP001460270"/>
    </source>
</evidence>
<organism evidence="2 3">
    <name type="scientific">Mugilogobius chulae</name>
    <name type="common">yellowstripe goby</name>
    <dbReference type="NCBI Taxonomy" id="88201"/>
    <lineage>
        <taxon>Eukaryota</taxon>
        <taxon>Metazoa</taxon>
        <taxon>Chordata</taxon>
        <taxon>Craniata</taxon>
        <taxon>Vertebrata</taxon>
        <taxon>Euteleostomi</taxon>
        <taxon>Actinopterygii</taxon>
        <taxon>Neopterygii</taxon>
        <taxon>Teleostei</taxon>
        <taxon>Neoteleostei</taxon>
        <taxon>Acanthomorphata</taxon>
        <taxon>Gobiaria</taxon>
        <taxon>Gobiiformes</taxon>
        <taxon>Gobioidei</taxon>
        <taxon>Gobiidae</taxon>
        <taxon>Gobionellinae</taxon>
        <taxon>Mugilogobius</taxon>
    </lineage>
</organism>
<reference evidence="3" key="1">
    <citation type="submission" date="2024-04" db="EMBL/GenBank/DDBJ databases">
        <title>Salinicola lusitanus LLJ914,a marine bacterium isolated from the Okinawa Trough.</title>
        <authorList>
            <person name="Li J."/>
        </authorList>
    </citation>
    <scope>NUCLEOTIDE SEQUENCE [LARGE SCALE GENOMIC DNA]</scope>
</reference>
<protein>
    <submittedName>
        <fullName evidence="2">Uncharacterized protein</fullName>
    </submittedName>
</protein>
<gene>
    <name evidence="2" type="ORF">WMY93_005926</name>
</gene>
<proteinExistence type="predicted"/>
<accession>A0AAW0PUG2</accession>
<feature type="compositionally biased region" description="Basic residues" evidence="1">
    <location>
        <begin position="123"/>
        <end position="132"/>
    </location>
</feature>
<evidence type="ECO:0000313" key="2">
    <source>
        <dbReference type="EMBL" id="KAK7929531.1"/>
    </source>
</evidence>
<dbReference type="AlphaFoldDB" id="A0AAW0PUG2"/>
<comment type="caution">
    <text evidence="2">The sequence shown here is derived from an EMBL/GenBank/DDBJ whole genome shotgun (WGS) entry which is preliminary data.</text>
</comment>
<feature type="region of interest" description="Disordered" evidence="1">
    <location>
        <begin position="121"/>
        <end position="162"/>
    </location>
</feature>
<sequence>MWLCVCVYVRCDSLYVGERGKERQRGDRPYLHIIKVGEGSVMRREYVSVCVLGVVFIWVGCGETREPMAVEGEMDWAIGAHNGYNYKRLIVSGVDWSSLERSDLSADGLSHFTLTHQANTGRTHNHHIHRSTHTSSSSERNIIHTTKSEHIREGEHAAEASD</sequence>
<feature type="compositionally biased region" description="Basic and acidic residues" evidence="1">
    <location>
        <begin position="146"/>
        <end position="162"/>
    </location>
</feature>
<dbReference type="EMBL" id="JBBPFD010000004">
    <property type="protein sequence ID" value="KAK7929531.1"/>
    <property type="molecule type" value="Genomic_DNA"/>
</dbReference>
<name>A0AAW0PUG2_9GOBI</name>
<dbReference type="Proteomes" id="UP001460270">
    <property type="component" value="Unassembled WGS sequence"/>
</dbReference>